<feature type="chain" id="PRO_5045869373" description="Organic solvent tolerance-like N-terminal domain-containing protein" evidence="2">
    <location>
        <begin position="28"/>
        <end position="183"/>
    </location>
</feature>
<evidence type="ECO:0000256" key="1">
    <source>
        <dbReference type="ARBA" id="ARBA00022729"/>
    </source>
</evidence>
<evidence type="ECO:0000313" key="5">
    <source>
        <dbReference type="Proteomes" id="UP001156703"/>
    </source>
</evidence>
<accession>A0ABQ5Z5N4</accession>
<dbReference type="PANTHER" id="PTHR36504">
    <property type="entry name" value="LIPOPOLYSACCHARIDE EXPORT SYSTEM PROTEIN LPTA"/>
    <property type="match status" value="1"/>
</dbReference>
<evidence type="ECO:0000313" key="4">
    <source>
        <dbReference type="EMBL" id="GLR46681.1"/>
    </source>
</evidence>
<name>A0ABQ5Z5N4_9SPHN</name>
<keyword evidence="1 2" id="KW-0732">Signal</keyword>
<feature type="domain" description="Organic solvent tolerance-like N-terminal" evidence="3">
    <location>
        <begin position="48"/>
        <end position="153"/>
    </location>
</feature>
<evidence type="ECO:0000256" key="2">
    <source>
        <dbReference type="SAM" id="SignalP"/>
    </source>
</evidence>
<protein>
    <recommendedName>
        <fullName evidence="3">Organic solvent tolerance-like N-terminal domain-containing protein</fullName>
    </recommendedName>
</protein>
<dbReference type="InterPro" id="IPR052037">
    <property type="entry name" value="LPS_export_LptA"/>
</dbReference>
<dbReference type="Gene3D" id="2.60.450.10">
    <property type="entry name" value="Lipopolysaccharide (LPS) transport protein A like domain"/>
    <property type="match status" value="1"/>
</dbReference>
<dbReference type="PANTHER" id="PTHR36504:SF1">
    <property type="entry name" value="LIPOPOLYSACCHARIDE EXPORT SYSTEM PROTEIN LPTA"/>
    <property type="match status" value="1"/>
</dbReference>
<evidence type="ECO:0000259" key="3">
    <source>
        <dbReference type="Pfam" id="PF03968"/>
    </source>
</evidence>
<comment type="caution">
    <text evidence="4">The sequence shown here is derived from an EMBL/GenBank/DDBJ whole genome shotgun (WGS) entry which is preliminary data.</text>
</comment>
<reference evidence="5" key="1">
    <citation type="journal article" date="2019" name="Int. J. Syst. Evol. Microbiol.">
        <title>The Global Catalogue of Microorganisms (GCM) 10K type strain sequencing project: providing services to taxonomists for standard genome sequencing and annotation.</title>
        <authorList>
            <consortium name="The Broad Institute Genomics Platform"/>
            <consortium name="The Broad Institute Genome Sequencing Center for Infectious Disease"/>
            <person name="Wu L."/>
            <person name="Ma J."/>
        </authorList>
    </citation>
    <scope>NUCLEOTIDE SEQUENCE [LARGE SCALE GENOMIC DNA]</scope>
    <source>
        <strain evidence="5">NBRC 102146</strain>
    </source>
</reference>
<dbReference type="Proteomes" id="UP001156703">
    <property type="component" value="Unassembled WGS sequence"/>
</dbReference>
<dbReference type="InterPro" id="IPR005653">
    <property type="entry name" value="OstA-like_N"/>
</dbReference>
<feature type="signal peptide" evidence="2">
    <location>
        <begin position="1"/>
        <end position="27"/>
    </location>
</feature>
<gene>
    <name evidence="4" type="ORF">GCM10007925_03920</name>
</gene>
<organism evidence="4 5">
    <name type="scientific">Sphingomonas astaxanthinifaciens DSM 22298</name>
    <dbReference type="NCBI Taxonomy" id="1123267"/>
    <lineage>
        <taxon>Bacteria</taxon>
        <taxon>Pseudomonadati</taxon>
        <taxon>Pseudomonadota</taxon>
        <taxon>Alphaproteobacteria</taxon>
        <taxon>Sphingomonadales</taxon>
        <taxon>Sphingomonadaceae</taxon>
        <taxon>Sphingomonas</taxon>
    </lineage>
</organism>
<dbReference type="EMBL" id="BSOO01000003">
    <property type="protein sequence ID" value="GLR46681.1"/>
    <property type="molecule type" value="Genomic_DNA"/>
</dbReference>
<proteinExistence type="predicted"/>
<keyword evidence="5" id="KW-1185">Reference proteome</keyword>
<dbReference type="Pfam" id="PF03968">
    <property type="entry name" value="LptD_N"/>
    <property type="match status" value="1"/>
</dbReference>
<sequence length="183" mass="19086">MSRMGSLRIFAVAFGLTTAAVGGVALAQTQGGPISALKGHDSNAPIDVASDRIEVQDRADRAIFAGNVKVRQADLTLDTERLTVAYTSAGNLEIQRLDASGGVTVRSPSETARGDFGVYDLNRRLITLIGNVQLQRGDSRIAGARLTIDMNSGRAVVDGGPAGVGQSGGRVTGHFIVPQRRGS</sequence>